<dbReference type="EMBL" id="BMAV01018132">
    <property type="protein sequence ID" value="GFY70249.1"/>
    <property type="molecule type" value="Genomic_DNA"/>
</dbReference>
<accession>A0A8X7CFE6</accession>
<dbReference type="Proteomes" id="UP000886998">
    <property type="component" value="Unassembled WGS sequence"/>
</dbReference>
<evidence type="ECO:0000313" key="1">
    <source>
        <dbReference type="EMBL" id="GFY70249.1"/>
    </source>
</evidence>
<evidence type="ECO:0000313" key="2">
    <source>
        <dbReference type="Proteomes" id="UP000886998"/>
    </source>
</evidence>
<name>A0A8X7CFE6_9ARAC</name>
<proteinExistence type="predicted"/>
<feature type="non-terminal residue" evidence="1">
    <location>
        <position position="46"/>
    </location>
</feature>
<reference evidence="1" key="1">
    <citation type="submission" date="2020-08" db="EMBL/GenBank/DDBJ databases">
        <title>Multicomponent nature underlies the extraordinary mechanical properties of spider dragline silk.</title>
        <authorList>
            <person name="Kono N."/>
            <person name="Nakamura H."/>
            <person name="Mori M."/>
            <person name="Yoshida Y."/>
            <person name="Ohtoshi R."/>
            <person name="Malay A.D."/>
            <person name="Moran D.A.P."/>
            <person name="Tomita M."/>
            <person name="Numata K."/>
            <person name="Arakawa K."/>
        </authorList>
    </citation>
    <scope>NUCLEOTIDE SEQUENCE</scope>
</reference>
<dbReference type="AlphaFoldDB" id="A0A8X7CFE6"/>
<sequence>MPVLTPEQSLSNHKKDPKNVDWKDALDFLTEDDVLIETGLNSEIKC</sequence>
<keyword evidence="2" id="KW-1185">Reference proteome</keyword>
<gene>
    <name evidence="1" type="ORF">TNIN_276411</name>
</gene>
<comment type="caution">
    <text evidence="1">The sequence shown here is derived from an EMBL/GenBank/DDBJ whole genome shotgun (WGS) entry which is preliminary data.</text>
</comment>
<protein>
    <submittedName>
        <fullName evidence="1">Uncharacterized protein</fullName>
    </submittedName>
</protein>
<organism evidence="1 2">
    <name type="scientific">Trichonephila inaurata madagascariensis</name>
    <dbReference type="NCBI Taxonomy" id="2747483"/>
    <lineage>
        <taxon>Eukaryota</taxon>
        <taxon>Metazoa</taxon>
        <taxon>Ecdysozoa</taxon>
        <taxon>Arthropoda</taxon>
        <taxon>Chelicerata</taxon>
        <taxon>Arachnida</taxon>
        <taxon>Araneae</taxon>
        <taxon>Araneomorphae</taxon>
        <taxon>Entelegynae</taxon>
        <taxon>Araneoidea</taxon>
        <taxon>Nephilidae</taxon>
        <taxon>Trichonephila</taxon>
        <taxon>Trichonephila inaurata</taxon>
    </lineage>
</organism>